<dbReference type="PROSITE" id="PS51257">
    <property type="entry name" value="PROKAR_LIPOPROTEIN"/>
    <property type="match status" value="1"/>
</dbReference>
<evidence type="ECO:0000313" key="1">
    <source>
        <dbReference type="EMBL" id="GHB59468.1"/>
    </source>
</evidence>
<dbReference type="AlphaFoldDB" id="A0A8J3G8Z3"/>
<evidence type="ECO:0000313" key="2">
    <source>
        <dbReference type="Proteomes" id="UP000598271"/>
    </source>
</evidence>
<accession>A0A8J3G8Z3</accession>
<name>A0A8J3G8Z3_9BACT</name>
<organism evidence="1 2">
    <name type="scientific">Persicitalea jodogahamensis</name>
    <dbReference type="NCBI Taxonomy" id="402147"/>
    <lineage>
        <taxon>Bacteria</taxon>
        <taxon>Pseudomonadati</taxon>
        <taxon>Bacteroidota</taxon>
        <taxon>Cytophagia</taxon>
        <taxon>Cytophagales</taxon>
        <taxon>Spirosomataceae</taxon>
        <taxon>Persicitalea</taxon>
    </lineage>
</organism>
<dbReference type="EMBL" id="BMXF01000001">
    <property type="protein sequence ID" value="GHB59468.1"/>
    <property type="molecule type" value="Genomic_DNA"/>
</dbReference>
<dbReference type="RefSeq" id="WP_189563367.1">
    <property type="nucleotide sequence ID" value="NZ_BMXF01000001.1"/>
</dbReference>
<dbReference type="Proteomes" id="UP000598271">
    <property type="component" value="Unassembled WGS sequence"/>
</dbReference>
<gene>
    <name evidence="1" type="ORF">GCM10007390_11410</name>
</gene>
<keyword evidence="2" id="KW-1185">Reference proteome</keyword>
<sequence length="179" mass="20170">MRNLLGVGFFLVIGIGLTLSGCVDTPNFDNTPSIRFNSVDTLTIFDSFSQTYADSIVITVDFEDGDGDLGISPEDRSDTTKLNTIYKEWGNYEITVLEKQKDGTFKVRPVSVFDKLFFDILKRDGKPGPIKGKLDFRQTLPASRFAKLTTVKFRVRIRDRAFNVSNTIETDTISVHLEQ</sequence>
<proteinExistence type="predicted"/>
<reference evidence="1 2" key="1">
    <citation type="journal article" date="2014" name="Int. J. Syst. Evol. Microbiol.">
        <title>Complete genome sequence of Corynebacterium casei LMG S-19264T (=DSM 44701T), isolated from a smear-ripened cheese.</title>
        <authorList>
            <consortium name="US DOE Joint Genome Institute (JGI-PGF)"/>
            <person name="Walter F."/>
            <person name="Albersmeier A."/>
            <person name="Kalinowski J."/>
            <person name="Ruckert C."/>
        </authorList>
    </citation>
    <scope>NUCLEOTIDE SEQUENCE [LARGE SCALE GENOMIC DNA]</scope>
    <source>
        <strain evidence="1 2">KCTC 12866</strain>
    </source>
</reference>
<comment type="caution">
    <text evidence="1">The sequence shown here is derived from an EMBL/GenBank/DDBJ whole genome shotgun (WGS) entry which is preliminary data.</text>
</comment>
<protein>
    <submittedName>
        <fullName evidence="1">Uncharacterized protein</fullName>
    </submittedName>
</protein>